<name>W2SW91_NECAM</name>
<proteinExistence type="inferred from homology"/>
<dbReference type="Pfam" id="PF01431">
    <property type="entry name" value="Peptidase_M13"/>
    <property type="match status" value="1"/>
</dbReference>
<dbReference type="AlphaFoldDB" id="W2SW91"/>
<comment type="similarity">
    <text evidence="1">Belongs to the peptidase M13 family.</text>
</comment>
<dbReference type="Proteomes" id="UP000053676">
    <property type="component" value="Unassembled WGS sequence"/>
</dbReference>
<protein>
    <submittedName>
        <fullName evidence="3">Peptidase family M13</fullName>
    </submittedName>
</protein>
<keyword evidence="4" id="KW-1185">Reference proteome</keyword>
<dbReference type="PANTHER" id="PTHR11733">
    <property type="entry name" value="ZINC METALLOPROTEASE FAMILY M13 NEPRILYSIN-RELATED"/>
    <property type="match status" value="1"/>
</dbReference>
<dbReference type="PROSITE" id="PS51885">
    <property type="entry name" value="NEPRILYSIN"/>
    <property type="match status" value="1"/>
</dbReference>
<evidence type="ECO:0000313" key="4">
    <source>
        <dbReference type="Proteomes" id="UP000053676"/>
    </source>
</evidence>
<dbReference type="KEGG" id="nai:NECAME_13666"/>
<dbReference type="InterPro" id="IPR024079">
    <property type="entry name" value="MetalloPept_cat_dom_sf"/>
</dbReference>
<evidence type="ECO:0000256" key="1">
    <source>
        <dbReference type="ARBA" id="ARBA00007357"/>
    </source>
</evidence>
<gene>
    <name evidence="3" type="ORF">NECAME_13666</name>
</gene>
<dbReference type="PANTHER" id="PTHR11733:SF167">
    <property type="entry name" value="FI17812P1-RELATED"/>
    <property type="match status" value="1"/>
</dbReference>
<dbReference type="Gene3D" id="3.40.390.10">
    <property type="entry name" value="Collagenase (Catalytic Domain)"/>
    <property type="match status" value="1"/>
</dbReference>
<dbReference type="OrthoDB" id="6475849at2759"/>
<dbReference type="GO" id="GO:0004222">
    <property type="term" value="F:metalloendopeptidase activity"/>
    <property type="evidence" value="ECO:0007669"/>
    <property type="project" value="InterPro"/>
</dbReference>
<accession>W2SW91</accession>
<dbReference type="GO" id="GO:0016485">
    <property type="term" value="P:protein processing"/>
    <property type="evidence" value="ECO:0007669"/>
    <property type="project" value="TreeGrafter"/>
</dbReference>
<dbReference type="InterPro" id="IPR000718">
    <property type="entry name" value="Peptidase_M13"/>
</dbReference>
<reference evidence="4" key="1">
    <citation type="journal article" date="2014" name="Nat. Genet.">
        <title>Genome of the human hookworm Necator americanus.</title>
        <authorList>
            <person name="Tang Y.T."/>
            <person name="Gao X."/>
            <person name="Rosa B.A."/>
            <person name="Abubucker S."/>
            <person name="Hallsworth-Pepin K."/>
            <person name="Martin J."/>
            <person name="Tyagi R."/>
            <person name="Heizer E."/>
            <person name="Zhang X."/>
            <person name="Bhonagiri-Palsikar V."/>
            <person name="Minx P."/>
            <person name="Warren W.C."/>
            <person name="Wang Q."/>
            <person name="Zhan B."/>
            <person name="Hotez P.J."/>
            <person name="Sternberg P.W."/>
            <person name="Dougall A."/>
            <person name="Gaze S.T."/>
            <person name="Mulvenna J."/>
            <person name="Sotillo J."/>
            <person name="Ranganathan S."/>
            <person name="Rabelo E.M."/>
            <person name="Wilson R.K."/>
            <person name="Felgner P.L."/>
            <person name="Bethony J."/>
            <person name="Hawdon J.M."/>
            <person name="Gasser R.B."/>
            <person name="Loukas A."/>
            <person name="Mitreva M."/>
        </authorList>
    </citation>
    <scope>NUCLEOTIDE SEQUENCE [LARGE SCALE GENOMIC DNA]</scope>
</reference>
<sequence>MFAVETPHTVNNFLYNKELENSTHAHPPKEQPEAGERVGKTVRVVKAYSTYTRLNGMEPRLTELEEFTNNQMFFMGFMSIFCEENGMDKARLLLHKFNLDRHSMHTVVGNLPEFAAAFHCEPDMPLNPNERCSIW</sequence>
<dbReference type="InterPro" id="IPR018497">
    <property type="entry name" value="Peptidase_M13_C"/>
</dbReference>
<dbReference type="GO" id="GO:0005886">
    <property type="term" value="C:plasma membrane"/>
    <property type="evidence" value="ECO:0007669"/>
    <property type="project" value="TreeGrafter"/>
</dbReference>
<organism evidence="3 4">
    <name type="scientific">Necator americanus</name>
    <name type="common">Human hookworm</name>
    <dbReference type="NCBI Taxonomy" id="51031"/>
    <lineage>
        <taxon>Eukaryota</taxon>
        <taxon>Metazoa</taxon>
        <taxon>Ecdysozoa</taxon>
        <taxon>Nematoda</taxon>
        <taxon>Chromadorea</taxon>
        <taxon>Rhabditida</taxon>
        <taxon>Rhabditina</taxon>
        <taxon>Rhabditomorpha</taxon>
        <taxon>Strongyloidea</taxon>
        <taxon>Ancylostomatidae</taxon>
        <taxon>Bunostominae</taxon>
        <taxon>Necator</taxon>
    </lineage>
</organism>
<feature type="domain" description="Peptidase M13 C-terminal" evidence="2">
    <location>
        <begin position="33"/>
        <end position="134"/>
    </location>
</feature>
<evidence type="ECO:0000313" key="3">
    <source>
        <dbReference type="EMBL" id="ETN72972.1"/>
    </source>
</evidence>
<evidence type="ECO:0000259" key="2">
    <source>
        <dbReference type="Pfam" id="PF01431"/>
    </source>
</evidence>
<dbReference type="EMBL" id="KI662280">
    <property type="protein sequence ID" value="ETN72972.1"/>
    <property type="molecule type" value="Genomic_DNA"/>
</dbReference>
<dbReference type="SUPFAM" id="SSF55486">
    <property type="entry name" value="Metalloproteases ('zincins'), catalytic domain"/>
    <property type="match status" value="1"/>
</dbReference>